<protein>
    <submittedName>
        <fullName evidence="2">Archaeal ATPase family protein</fullName>
    </submittedName>
</protein>
<sequence>MVQVKPGVQERILLHLWDYADYSDKVEVPFSLSQMGIANAVAIARSNVPRAIAGLKDQNLLIERQAHVSGVTRKRKAYFLTESGMKLAEETWERLAEHPVRLIVQDGSTESTTLAGSVEQSPFAIRPTDVLRYLDDNGVLDMRNLTPDLIERDLSKHVEKQLVTVLGDLPRMRHFVGRDAELKTMVDLLDARSTTILVPGIAGIGKTSLAAKLVERFTHKRNLLYHRVQDWEGARSFLEVASDWLSAIGDDGLSDYLSTTPVPSAPMSVNLIVGGLANTSALIVIDDLHKLGDEVLFSVIRGLSQRMEEMDDVGIVLFSRSFRPVMPLTDAEGNIMTLVVHLEGLDRESSRELLTALPDMDEVTYMHIYGLSRGHPLVLELINRGSIGATFHETLETYVEQEIFSKLSGGEKRLLGALAVFREPMPLEALTMQELETDLLDDLVDKGLARQADTENYDVHDLVREFLSRSHDDQTRRDLHAAAVEWYRNHRREPSQNIEFLYHLRYTGDSEELGAEIATTGRALVASGHMELLGILDVVEKSDVEDSAWAVVLELRGDILSIQGRWEEAGALYSEALELLDKSDDGKLATARIYSSQADINMMRGDIDTALEMHRDALVQFIELDDALGAARTYNNMGYIYRRQKDLKRALETCENVEVLLGSEKDPSFAAARIKLAASLLEMDELDRAREHAMVAHDETLATGDKSLHARARAVLGRFYARSGDPELALLHYSEALEQMSEEADQHSAVEIKLLLGEVLVDAGRQDEALEQYREALALAESNDYRVLIGELLARLGEAARDREHRMEYLQRSLTVFQELGAQDRMRDVQAKVHRALMGE</sequence>
<keyword evidence="1" id="KW-0802">TPR repeat</keyword>
<feature type="repeat" description="TPR" evidence="1">
    <location>
        <begin position="750"/>
        <end position="783"/>
    </location>
</feature>
<dbReference type="SMART" id="SM00028">
    <property type="entry name" value="TPR"/>
    <property type="match status" value="5"/>
</dbReference>
<dbReference type="SUPFAM" id="SSF46785">
    <property type="entry name" value="Winged helix' DNA-binding domain"/>
    <property type="match status" value="1"/>
</dbReference>
<dbReference type="Pfam" id="PF13181">
    <property type="entry name" value="TPR_8"/>
    <property type="match status" value="1"/>
</dbReference>
<dbReference type="SUPFAM" id="SSF52540">
    <property type="entry name" value="P-loop containing nucleoside triphosphate hydrolases"/>
    <property type="match status" value="1"/>
</dbReference>
<dbReference type="Gene3D" id="1.25.40.10">
    <property type="entry name" value="Tetratricopeptide repeat domain"/>
    <property type="match status" value="2"/>
</dbReference>
<dbReference type="InterPro" id="IPR019734">
    <property type="entry name" value="TPR_rpt"/>
</dbReference>
<evidence type="ECO:0000256" key="1">
    <source>
        <dbReference type="PROSITE-ProRule" id="PRU00339"/>
    </source>
</evidence>
<organism evidence="2">
    <name type="scientific">uncultured marine group II/III euryarchaeote KM3_169_C11</name>
    <dbReference type="NCBI Taxonomy" id="1457922"/>
    <lineage>
        <taxon>Archaea</taxon>
        <taxon>Methanobacteriati</taxon>
        <taxon>Methanobacteriota</taxon>
        <taxon>environmental samples</taxon>
    </lineage>
</organism>
<dbReference type="Pfam" id="PF13424">
    <property type="entry name" value="TPR_12"/>
    <property type="match status" value="2"/>
</dbReference>
<dbReference type="PANTHER" id="PTHR47691:SF3">
    <property type="entry name" value="HTH-TYPE TRANSCRIPTIONAL REGULATOR RV0890C-RELATED"/>
    <property type="match status" value="1"/>
</dbReference>
<reference evidence="2" key="1">
    <citation type="journal article" date="2014" name="Genome Biol. Evol.">
        <title>Pangenome evidence for extensive interdomain horizontal transfer affecting lineage core and shell genes in uncultured planktonic thaumarchaeota and euryarchaeota.</title>
        <authorList>
            <person name="Deschamps P."/>
            <person name="Zivanovic Y."/>
            <person name="Moreira D."/>
            <person name="Rodriguez-Valera F."/>
            <person name="Lopez-Garcia P."/>
        </authorList>
    </citation>
    <scope>NUCLEOTIDE SEQUENCE</scope>
</reference>
<dbReference type="Gene3D" id="3.40.50.300">
    <property type="entry name" value="P-loop containing nucleotide triphosphate hydrolases"/>
    <property type="match status" value="1"/>
</dbReference>
<name>A0A075GKM1_9EURY</name>
<evidence type="ECO:0000313" key="2">
    <source>
        <dbReference type="EMBL" id="AIF03715.1"/>
    </source>
</evidence>
<dbReference type="InterPro" id="IPR011990">
    <property type="entry name" value="TPR-like_helical_dom_sf"/>
</dbReference>
<dbReference type="SUPFAM" id="SSF48452">
    <property type="entry name" value="TPR-like"/>
    <property type="match status" value="2"/>
</dbReference>
<proteinExistence type="predicted"/>
<dbReference type="AlphaFoldDB" id="A0A075GKM1"/>
<dbReference type="Gene3D" id="1.10.10.10">
    <property type="entry name" value="Winged helix-like DNA-binding domain superfamily/Winged helix DNA-binding domain"/>
    <property type="match status" value="1"/>
</dbReference>
<dbReference type="PROSITE" id="PS50005">
    <property type="entry name" value="TPR"/>
    <property type="match status" value="2"/>
</dbReference>
<accession>A0A075GKM1</accession>
<dbReference type="InterPro" id="IPR036388">
    <property type="entry name" value="WH-like_DNA-bd_sf"/>
</dbReference>
<feature type="repeat" description="TPR" evidence="1">
    <location>
        <begin position="710"/>
        <end position="743"/>
    </location>
</feature>
<dbReference type="InterPro" id="IPR027417">
    <property type="entry name" value="P-loop_NTPase"/>
</dbReference>
<dbReference type="InterPro" id="IPR036390">
    <property type="entry name" value="WH_DNA-bd_sf"/>
</dbReference>
<dbReference type="PANTHER" id="PTHR47691">
    <property type="entry name" value="REGULATOR-RELATED"/>
    <property type="match status" value="1"/>
</dbReference>
<dbReference type="EMBL" id="KF900687">
    <property type="protein sequence ID" value="AIF03715.1"/>
    <property type="molecule type" value="Genomic_DNA"/>
</dbReference>